<dbReference type="PROSITE" id="PS50157">
    <property type="entry name" value="ZINC_FINGER_C2H2_2"/>
    <property type="match status" value="2"/>
</dbReference>
<dbReference type="EMBL" id="CAJNNW010010193">
    <property type="protein sequence ID" value="CAE8651842.1"/>
    <property type="molecule type" value="Genomic_DNA"/>
</dbReference>
<dbReference type="SMART" id="SM00355">
    <property type="entry name" value="ZnF_C2H2"/>
    <property type="match status" value="2"/>
</dbReference>
<feature type="domain" description="C2H2-type" evidence="2">
    <location>
        <begin position="3"/>
        <end position="33"/>
    </location>
</feature>
<evidence type="ECO:0000313" key="3">
    <source>
        <dbReference type="EMBL" id="CAE8651842.1"/>
    </source>
</evidence>
<dbReference type="AlphaFoldDB" id="A0A813IMQ6"/>
<keyword evidence="1" id="KW-0863">Zinc-finger</keyword>
<feature type="domain" description="C2H2-type" evidence="2">
    <location>
        <begin position="34"/>
        <end position="62"/>
    </location>
</feature>
<proteinExistence type="predicted"/>
<evidence type="ECO:0000256" key="1">
    <source>
        <dbReference type="PROSITE-ProRule" id="PRU00042"/>
    </source>
</evidence>
<feature type="non-terminal residue" evidence="3">
    <location>
        <position position="108"/>
    </location>
</feature>
<dbReference type="GO" id="GO:0008270">
    <property type="term" value="F:zinc ion binding"/>
    <property type="evidence" value="ECO:0007669"/>
    <property type="project" value="UniProtKB-KW"/>
</dbReference>
<name>A0A813IMQ6_POLGL</name>
<keyword evidence="1" id="KW-0862">Zinc</keyword>
<gene>
    <name evidence="3" type="ORF">PGLA2088_LOCUS9278</name>
</gene>
<dbReference type="PROSITE" id="PS00028">
    <property type="entry name" value="ZINC_FINGER_C2H2_1"/>
    <property type="match status" value="2"/>
</dbReference>
<dbReference type="InterPro" id="IPR013087">
    <property type="entry name" value="Znf_C2H2_type"/>
</dbReference>
<reference evidence="3" key="1">
    <citation type="submission" date="2021-02" db="EMBL/GenBank/DDBJ databases">
        <authorList>
            <person name="Dougan E. K."/>
            <person name="Rhodes N."/>
            <person name="Thang M."/>
            <person name="Chan C."/>
        </authorList>
    </citation>
    <scope>NUCLEOTIDE SEQUENCE</scope>
</reference>
<dbReference type="Pfam" id="PF00096">
    <property type="entry name" value="zf-C2H2"/>
    <property type="match status" value="1"/>
</dbReference>
<evidence type="ECO:0000259" key="2">
    <source>
        <dbReference type="PROSITE" id="PS50157"/>
    </source>
</evidence>
<protein>
    <recommendedName>
        <fullName evidence="2">C2H2-type domain-containing protein</fullName>
    </recommendedName>
</protein>
<comment type="caution">
    <text evidence="3">The sequence shown here is derived from an EMBL/GenBank/DDBJ whole genome shotgun (WGS) entry which is preliminary data.</text>
</comment>
<dbReference type="Gene3D" id="3.30.160.60">
    <property type="entry name" value="Classic Zinc Finger"/>
    <property type="match status" value="2"/>
</dbReference>
<evidence type="ECO:0000313" key="4">
    <source>
        <dbReference type="Proteomes" id="UP000626109"/>
    </source>
</evidence>
<organism evidence="3 4">
    <name type="scientific">Polarella glacialis</name>
    <name type="common">Dinoflagellate</name>
    <dbReference type="NCBI Taxonomy" id="89957"/>
    <lineage>
        <taxon>Eukaryota</taxon>
        <taxon>Sar</taxon>
        <taxon>Alveolata</taxon>
        <taxon>Dinophyceae</taxon>
        <taxon>Suessiales</taxon>
        <taxon>Suessiaceae</taxon>
        <taxon>Polarella</taxon>
    </lineage>
</organism>
<dbReference type="InterPro" id="IPR036236">
    <property type="entry name" value="Znf_C2H2_sf"/>
</dbReference>
<dbReference type="Proteomes" id="UP000626109">
    <property type="component" value="Unassembled WGS sequence"/>
</dbReference>
<keyword evidence="1" id="KW-0479">Metal-binding</keyword>
<accession>A0A813IMQ6</accession>
<sequence length="108" mass="12330">AVVLCTEPGCQQSFATKCAMRTHFRVAHQGLKRFSCTLCDQSFAYKNLLERHCRKAHGVRSPKLTFAERPKAKRRRMMPIPEEQDPALLLEEILSKTPAELLDELFAS</sequence>
<dbReference type="SUPFAM" id="SSF57667">
    <property type="entry name" value="beta-beta-alpha zinc fingers"/>
    <property type="match status" value="1"/>
</dbReference>